<dbReference type="HAMAP" id="MF_00063">
    <property type="entry name" value="CysH"/>
    <property type="match status" value="1"/>
</dbReference>
<accession>A0A840BWC6</accession>
<comment type="cofactor">
    <cofactor evidence="4">
        <name>[4Fe-4S] cluster</name>
        <dbReference type="ChEBI" id="CHEBI:49883"/>
    </cofactor>
    <text evidence="4">Binds 1 [4Fe-4S] cluster per subunit.</text>
</comment>
<dbReference type="GO" id="GO:0005737">
    <property type="term" value="C:cytoplasm"/>
    <property type="evidence" value="ECO:0007669"/>
    <property type="project" value="UniProtKB-SubCell"/>
</dbReference>
<feature type="binding site" evidence="4">
    <location>
        <position position="129"/>
    </location>
    <ligand>
        <name>[4Fe-4S] cluster</name>
        <dbReference type="ChEBI" id="CHEBI:49883"/>
    </ligand>
</feature>
<proteinExistence type="inferred from homology"/>
<dbReference type="InterPro" id="IPR014729">
    <property type="entry name" value="Rossmann-like_a/b/a_fold"/>
</dbReference>
<comment type="similarity">
    <text evidence="1 4">Belongs to the PAPS reductase family. CysH subfamily.</text>
</comment>
<keyword evidence="4" id="KW-0408">Iron</keyword>
<feature type="binding site" evidence="4">
    <location>
        <position position="130"/>
    </location>
    <ligand>
        <name>[4Fe-4S] cluster</name>
        <dbReference type="ChEBI" id="CHEBI:49883"/>
    </ligand>
</feature>
<dbReference type="PANTHER" id="PTHR46509">
    <property type="entry name" value="PHOSPHOADENOSINE PHOSPHOSULFATE REDUCTASE"/>
    <property type="match status" value="1"/>
</dbReference>
<dbReference type="InterPro" id="IPR004511">
    <property type="entry name" value="PAPS/APS_Rdtase"/>
</dbReference>
<keyword evidence="4" id="KW-0963">Cytoplasm</keyword>
<feature type="binding site" evidence="4">
    <location>
        <position position="210"/>
    </location>
    <ligand>
        <name>[4Fe-4S] cluster</name>
        <dbReference type="ChEBI" id="CHEBI:49883"/>
    </ligand>
</feature>
<feature type="active site" description="Nucleophile; cysteine thiosulfonate intermediate" evidence="4">
    <location>
        <position position="236"/>
    </location>
</feature>
<sequence length="250" mass="26922">MPTLEELAPGSAPPALAARASELEAAHGDLGALAIMRLAIRKLFPERITLVSSFGAESAVLLHMAATIDRDLPVTFVDTGRLFPETLAYRDELVDLLGLTDVRTVGPDAAAMERLDPYGAMFAIDADECCRLRKVEPLARAIAPFEAWITGRKRYQAATRTAMPVFEADATHIKVTPLAAWGMEEVRAYLRAHDLPVHPLVGRGYPSIGCAPCTTPVAAGEDPRAGRWRGSAKIECGIHVSKAGVERRSA</sequence>
<dbReference type="GO" id="GO:0004604">
    <property type="term" value="F:phosphoadenylyl-sulfate reductase (thioredoxin) activity"/>
    <property type="evidence" value="ECO:0007669"/>
    <property type="project" value="UniProtKB-UniRule"/>
</dbReference>
<feature type="domain" description="Phosphoadenosine phosphosulphate reductase" evidence="5">
    <location>
        <begin position="48"/>
        <end position="216"/>
    </location>
</feature>
<keyword evidence="7" id="KW-1185">Reference proteome</keyword>
<evidence type="ECO:0000256" key="2">
    <source>
        <dbReference type="ARBA" id="ARBA00023002"/>
    </source>
</evidence>
<comment type="subcellular location">
    <subcellularLocation>
        <location evidence="4">Cytoplasm</location>
    </subcellularLocation>
</comment>
<dbReference type="Proteomes" id="UP000577362">
    <property type="component" value="Unassembled WGS sequence"/>
</dbReference>
<dbReference type="CDD" id="cd23945">
    <property type="entry name" value="PAPS_reductase"/>
    <property type="match status" value="1"/>
</dbReference>
<dbReference type="GO" id="GO:0043866">
    <property type="term" value="F:adenylyl-sulfate reductase (thioredoxin) activity"/>
    <property type="evidence" value="ECO:0007669"/>
    <property type="project" value="UniProtKB-EC"/>
</dbReference>
<comment type="caution">
    <text evidence="6">The sequence shown here is derived from an EMBL/GenBank/DDBJ whole genome shotgun (WGS) entry which is preliminary data.</text>
</comment>
<dbReference type="GO" id="GO:0051539">
    <property type="term" value="F:4 iron, 4 sulfur cluster binding"/>
    <property type="evidence" value="ECO:0007669"/>
    <property type="project" value="UniProtKB-UniRule"/>
</dbReference>
<dbReference type="EC" id="1.8.4.10" evidence="4"/>
<evidence type="ECO:0000256" key="1">
    <source>
        <dbReference type="ARBA" id="ARBA00009732"/>
    </source>
</evidence>
<evidence type="ECO:0000256" key="4">
    <source>
        <dbReference type="HAMAP-Rule" id="MF_00063"/>
    </source>
</evidence>
<protein>
    <recommendedName>
        <fullName evidence="4">Adenosine 5'-phosphosulfate reductase</fullName>
        <shortName evidence="4">APS reductase</shortName>
        <ecNumber evidence="4">1.8.4.10</ecNumber>
    </recommendedName>
    <alternativeName>
        <fullName evidence="4">5'-adenylylsulfate reductase</fullName>
    </alternativeName>
    <alternativeName>
        <fullName evidence="4">Thioredoxin-dependent 5'-adenylylsulfate reductase</fullName>
    </alternativeName>
</protein>
<dbReference type="EMBL" id="JACIEN010000002">
    <property type="protein sequence ID" value="MBB4017304.1"/>
    <property type="molecule type" value="Genomic_DNA"/>
</dbReference>
<keyword evidence="4" id="KW-0411">Iron-sulfur</keyword>
<comment type="function">
    <text evidence="4">Catalyzes the formation of sulfite from adenosine 5'-phosphosulfate (APS) using thioredoxin as an electron donor.</text>
</comment>
<feature type="binding site" evidence="4">
    <location>
        <position position="213"/>
    </location>
    <ligand>
        <name>[4Fe-4S] cluster</name>
        <dbReference type="ChEBI" id="CHEBI:49883"/>
    </ligand>
</feature>
<dbReference type="NCBIfam" id="TIGR00434">
    <property type="entry name" value="cysH"/>
    <property type="match status" value="1"/>
</dbReference>
<dbReference type="GO" id="GO:0019379">
    <property type="term" value="P:sulfate assimilation, phosphoadenylyl sulfate reduction by phosphoadenylyl-sulfate reductase (thioredoxin)"/>
    <property type="evidence" value="ECO:0007669"/>
    <property type="project" value="UniProtKB-UniRule"/>
</dbReference>
<dbReference type="PIRSF" id="PIRSF000857">
    <property type="entry name" value="PAPS_reductase"/>
    <property type="match status" value="1"/>
</dbReference>
<dbReference type="NCBIfam" id="NF002537">
    <property type="entry name" value="PRK02090.1"/>
    <property type="match status" value="1"/>
</dbReference>
<dbReference type="GO" id="GO:0046872">
    <property type="term" value="F:metal ion binding"/>
    <property type="evidence" value="ECO:0007669"/>
    <property type="project" value="UniProtKB-KW"/>
</dbReference>
<dbReference type="SUPFAM" id="SSF52402">
    <property type="entry name" value="Adenine nucleotide alpha hydrolases-like"/>
    <property type="match status" value="1"/>
</dbReference>
<organism evidence="6 7">
    <name type="scientific">Chelatococcus caeni</name>
    <dbReference type="NCBI Taxonomy" id="1348468"/>
    <lineage>
        <taxon>Bacteria</taxon>
        <taxon>Pseudomonadati</taxon>
        <taxon>Pseudomonadota</taxon>
        <taxon>Alphaproteobacteria</taxon>
        <taxon>Hyphomicrobiales</taxon>
        <taxon>Chelatococcaceae</taxon>
        <taxon>Chelatococcus</taxon>
    </lineage>
</organism>
<comment type="catalytic activity">
    <reaction evidence="4">
        <text>[thioredoxin]-disulfide + sulfite + AMP + 2 H(+) = adenosine 5'-phosphosulfate + [thioredoxin]-dithiol</text>
        <dbReference type="Rhea" id="RHEA:21976"/>
        <dbReference type="Rhea" id="RHEA-COMP:10698"/>
        <dbReference type="Rhea" id="RHEA-COMP:10700"/>
        <dbReference type="ChEBI" id="CHEBI:15378"/>
        <dbReference type="ChEBI" id="CHEBI:17359"/>
        <dbReference type="ChEBI" id="CHEBI:29950"/>
        <dbReference type="ChEBI" id="CHEBI:50058"/>
        <dbReference type="ChEBI" id="CHEBI:58243"/>
        <dbReference type="ChEBI" id="CHEBI:456215"/>
        <dbReference type="EC" id="1.8.4.10"/>
    </reaction>
</comment>
<evidence type="ECO:0000256" key="3">
    <source>
        <dbReference type="ARBA" id="ARBA00024327"/>
    </source>
</evidence>
<dbReference type="GO" id="GO:0070814">
    <property type="term" value="P:hydrogen sulfide biosynthetic process"/>
    <property type="evidence" value="ECO:0007669"/>
    <property type="project" value="UniProtKB-UniRule"/>
</dbReference>
<dbReference type="PANTHER" id="PTHR46509:SF1">
    <property type="entry name" value="PHOSPHOADENOSINE PHOSPHOSULFATE REDUCTASE"/>
    <property type="match status" value="1"/>
</dbReference>
<reference evidence="6 7" key="1">
    <citation type="submission" date="2020-08" db="EMBL/GenBank/DDBJ databases">
        <title>Genomic Encyclopedia of Type Strains, Phase IV (KMG-IV): sequencing the most valuable type-strain genomes for metagenomic binning, comparative biology and taxonomic classification.</title>
        <authorList>
            <person name="Goeker M."/>
        </authorList>
    </citation>
    <scope>NUCLEOTIDE SEQUENCE [LARGE SCALE GENOMIC DNA]</scope>
    <source>
        <strain evidence="6 7">DSM 103737</strain>
    </source>
</reference>
<name>A0A840BWC6_9HYPH</name>
<dbReference type="Pfam" id="PF01507">
    <property type="entry name" value="PAPS_reduct"/>
    <property type="match status" value="1"/>
</dbReference>
<keyword evidence="2 4" id="KW-0560">Oxidoreductase</keyword>
<dbReference type="AlphaFoldDB" id="A0A840BWC6"/>
<dbReference type="RefSeq" id="WP_019400223.1">
    <property type="nucleotide sequence ID" value="NZ_JACIEN010000002.1"/>
</dbReference>
<comment type="pathway">
    <text evidence="3 4">Sulfur metabolism; hydrogen sulfide biosynthesis; sulfite from sulfate.</text>
</comment>
<gene>
    <name evidence="4" type="primary">cysH</name>
    <name evidence="6" type="ORF">GGR16_002333</name>
</gene>
<dbReference type="Gene3D" id="3.40.50.620">
    <property type="entry name" value="HUPs"/>
    <property type="match status" value="1"/>
</dbReference>
<evidence type="ECO:0000259" key="5">
    <source>
        <dbReference type="Pfam" id="PF01507"/>
    </source>
</evidence>
<dbReference type="InterPro" id="IPR002500">
    <property type="entry name" value="PAPS_reduct_dom"/>
</dbReference>
<keyword evidence="4" id="KW-0479">Metal-binding</keyword>
<evidence type="ECO:0000313" key="6">
    <source>
        <dbReference type="EMBL" id="MBB4017304.1"/>
    </source>
</evidence>
<evidence type="ECO:0000313" key="7">
    <source>
        <dbReference type="Proteomes" id="UP000577362"/>
    </source>
</evidence>